<organism evidence="1 2">
    <name type="scientific">Magnetospirillum gryphiswaldense (strain DSM 6361 / JCM 21280 / NBRC 15271 / MSR-1)</name>
    <dbReference type="NCBI Taxonomy" id="431944"/>
    <lineage>
        <taxon>Bacteria</taxon>
        <taxon>Pseudomonadati</taxon>
        <taxon>Pseudomonadota</taxon>
        <taxon>Alphaproteobacteria</taxon>
        <taxon>Rhodospirillales</taxon>
        <taxon>Rhodospirillaceae</taxon>
        <taxon>Magnetospirillum</taxon>
    </lineage>
</organism>
<dbReference type="Proteomes" id="UP000018922">
    <property type="component" value="Chromosome I"/>
</dbReference>
<gene>
    <name evidence="1" type="ordered locus">MGMSRv2__3082</name>
</gene>
<reference evidence="1 2" key="1">
    <citation type="journal article" date="2014" name="Genome Announc.">
        <title>Complete genome sequence of Magnetospirillum gryphiswaldense MSR-1.</title>
        <authorList>
            <person name="Wang X."/>
            <person name="Wang Q."/>
            <person name="Zhang W."/>
            <person name="Wang Y."/>
            <person name="Li L."/>
            <person name="Wen T."/>
            <person name="Zhang T."/>
            <person name="Zhang Y."/>
            <person name="Xu J."/>
            <person name="Hu J."/>
            <person name="Li S."/>
            <person name="Liu L."/>
            <person name="Liu J."/>
            <person name="Jiang W."/>
            <person name="Tian J."/>
            <person name="Li Y."/>
            <person name="Schuler D."/>
            <person name="Wang L."/>
            <person name="Li J."/>
        </authorList>
    </citation>
    <scope>NUCLEOTIDE SEQUENCE [LARGE SCALE GENOMIC DNA]</scope>
    <source>
        <strain evidence="2">DSM 6361 / JCM 21280 / NBRC 15271 / MSR-1</strain>
    </source>
</reference>
<dbReference type="KEGG" id="mgy:MGMSRv2__3082"/>
<dbReference type="STRING" id="1430440.MGMSRv2__3082"/>
<name>V6F4K2_MAGGM</name>
<sequence length="24" mass="2694">MFLNILASLLKLIILGSKLFLMDS</sequence>
<keyword evidence="2" id="KW-1185">Reference proteome</keyword>
<dbReference type="EMBL" id="HG794546">
    <property type="protein sequence ID" value="CDL00297.1"/>
    <property type="molecule type" value="Genomic_DNA"/>
</dbReference>
<dbReference type="AlphaFoldDB" id="V6F4K2"/>
<proteinExistence type="predicted"/>
<dbReference type="HOGENOM" id="CLU_3421041_0_0_5"/>
<evidence type="ECO:0000313" key="2">
    <source>
        <dbReference type="Proteomes" id="UP000018922"/>
    </source>
</evidence>
<protein>
    <submittedName>
        <fullName evidence="1">Uncharacterized protein</fullName>
    </submittedName>
</protein>
<evidence type="ECO:0000313" key="1">
    <source>
        <dbReference type="EMBL" id="CDL00297.1"/>
    </source>
</evidence>
<accession>V6F4K2</accession>